<dbReference type="HOGENOM" id="CLU_040369_0_0_12"/>
<dbReference type="PANTHER" id="PTHR10977">
    <property type="entry name" value="DIPHOSPHOMEVALONATE DECARBOXYLASE"/>
    <property type="match status" value="1"/>
</dbReference>
<dbReference type="AlphaFoldDB" id="V5WKM9"/>
<gene>
    <name evidence="3" type="ORF">L21SP2_2962</name>
</gene>
<name>V5WKM9_9SPIO</name>
<dbReference type="EMBL" id="CP006939">
    <property type="protein sequence ID" value="AHC16308.1"/>
    <property type="molecule type" value="Genomic_DNA"/>
</dbReference>
<dbReference type="InterPro" id="IPR041431">
    <property type="entry name" value="Mvd1_C"/>
</dbReference>
<dbReference type="Pfam" id="PF18376">
    <property type="entry name" value="MDD_C"/>
    <property type="match status" value="1"/>
</dbReference>
<dbReference type="InterPro" id="IPR036554">
    <property type="entry name" value="GHMP_kinase_C_sf"/>
</dbReference>
<dbReference type="SUPFAM" id="SSF55060">
    <property type="entry name" value="GHMP Kinase, C-terminal domain"/>
    <property type="match status" value="1"/>
</dbReference>
<dbReference type="EC" id="4.1.1.33" evidence="3"/>
<keyword evidence="4" id="KW-1185">Reference proteome</keyword>
<dbReference type="InterPro" id="IPR014721">
    <property type="entry name" value="Ribsml_uS5_D2-typ_fold_subgr"/>
</dbReference>
<proteinExistence type="predicted"/>
<dbReference type="Gene3D" id="3.30.70.890">
    <property type="entry name" value="GHMP kinase, C-terminal domain"/>
    <property type="match status" value="1"/>
</dbReference>
<organism evidence="3 4">
    <name type="scientific">Salinispira pacifica</name>
    <dbReference type="NCBI Taxonomy" id="1307761"/>
    <lineage>
        <taxon>Bacteria</taxon>
        <taxon>Pseudomonadati</taxon>
        <taxon>Spirochaetota</taxon>
        <taxon>Spirochaetia</taxon>
        <taxon>Spirochaetales</taxon>
        <taxon>Spirochaetaceae</taxon>
        <taxon>Salinispira</taxon>
    </lineage>
</organism>
<dbReference type="PATRIC" id="fig|1307761.3.peg.2951"/>
<evidence type="ECO:0000313" key="4">
    <source>
        <dbReference type="Proteomes" id="UP000018680"/>
    </source>
</evidence>
<feature type="domain" description="Diphosphomevalonate decarboxylase-like N-terminal" evidence="2">
    <location>
        <begin position="12"/>
        <end position="88"/>
    </location>
</feature>
<dbReference type="KEGG" id="slr:L21SP2_2962"/>
<dbReference type="Pfam" id="PF22700">
    <property type="entry name" value="MVD-like_N"/>
    <property type="match status" value="1"/>
</dbReference>
<dbReference type="STRING" id="1307761.L21SP2_2962"/>
<dbReference type="Proteomes" id="UP000018680">
    <property type="component" value="Chromosome"/>
</dbReference>
<protein>
    <submittedName>
        <fullName evidence="3">Diphosphomevalonate decarboxylase</fullName>
        <ecNumber evidence="3">4.1.1.33</ecNumber>
    </submittedName>
</protein>
<dbReference type="InterPro" id="IPR053859">
    <property type="entry name" value="MVD-like_N"/>
</dbReference>
<dbReference type="Gene3D" id="3.30.230.10">
    <property type="match status" value="1"/>
</dbReference>
<dbReference type="PANTHER" id="PTHR10977:SF3">
    <property type="entry name" value="DIPHOSPHOMEVALONATE DECARBOXYLASE"/>
    <property type="match status" value="1"/>
</dbReference>
<reference evidence="3 4" key="1">
    <citation type="journal article" date="2015" name="Stand. Genomic Sci.">
        <title>Complete genome sequence and description of Salinispira pacifica gen. nov., sp. nov., a novel spirochaete isolated form a hypersaline microbial mat.</title>
        <authorList>
            <person name="Ben Hania W."/>
            <person name="Joseph M."/>
            <person name="Schumann P."/>
            <person name="Bunk B."/>
            <person name="Fiebig A."/>
            <person name="Sproer C."/>
            <person name="Klenk H.P."/>
            <person name="Fardeau M.L."/>
            <person name="Spring S."/>
        </authorList>
    </citation>
    <scope>NUCLEOTIDE SEQUENCE [LARGE SCALE GENOMIC DNA]</scope>
    <source>
        <strain evidence="3 4">L21-RPul-D2</strain>
    </source>
</reference>
<sequence>MEFRDSGALPASGHFRITSSSNFPTAAGLASSASGFAALAGAAAGELGIPRSPELLSDIARAGSGSASRSVFPGFVGFPRGGESSSCIYGQDHWPEMRCIIVRVSDGAKDISSRKAMEESRKTSPYYSAWLEDSQTLYEQAVSAVERRDLSSLGPLIRQSYLRMFSTMFSAADPIIYWQPGSLQILQLSRELRSGAFRCTKPWMQVPR</sequence>
<accession>V5WKM9</accession>
<dbReference type="InterPro" id="IPR020568">
    <property type="entry name" value="Ribosomal_Su5_D2-typ_SF"/>
</dbReference>
<dbReference type="GO" id="GO:0004163">
    <property type="term" value="F:diphosphomevalonate decarboxylase activity"/>
    <property type="evidence" value="ECO:0007669"/>
    <property type="project" value="UniProtKB-EC"/>
</dbReference>
<evidence type="ECO:0000259" key="2">
    <source>
        <dbReference type="Pfam" id="PF22700"/>
    </source>
</evidence>
<keyword evidence="3" id="KW-0456">Lyase</keyword>
<dbReference type="eggNOG" id="COG3407">
    <property type="taxonomic scope" value="Bacteria"/>
</dbReference>
<evidence type="ECO:0000259" key="1">
    <source>
        <dbReference type="Pfam" id="PF18376"/>
    </source>
</evidence>
<evidence type="ECO:0000313" key="3">
    <source>
        <dbReference type="EMBL" id="AHC16308.1"/>
    </source>
</evidence>
<feature type="domain" description="Mvd1 C-terminal" evidence="1">
    <location>
        <begin position="100"/>
        <end position="189"/>
    </location>
</feature>
<dbReference type="OrthoDB" id="5498344at2"/>
<dbReference type="SUPFAM" id="SSF54211">
    <property type="entry name" value="Ribosomal protein S5 domain 2-like"/>
    <property type="match status" value="1"/>
</dbReference>